<gene>
    <name evidence="3" type="ORF">MTP16_15840</name>
</gene>
<accession>A0ABY4B0C3</accession>
<dbReference type="Proteomes" id="UP000831390">
    <property type="component" value="Chromosome"/>
</dbReference>
<proteinExistence type="predicted"/>
<feature type="chain" id="PRO_5046367925" evidence="1">
    <location>
        <begin position="23"/>
        <end position="235"/>
    </location>
</feature>
<evidence type="ECO:0000313" key="3">
    <source>
        <dbReference type="EMBL" id="UOE32598.1"/>
    </source>
</evidence>
<name>A0ABY4B0C3_9BACT</name>
<dbReference type="GO" id="GO:0016798">
    <property type="term" value="F:hydrolase activity, acting on glycosyl bonds"/>
    <property type="evidence" value="ECO:0007669"/>
    <property type="project" value="UniProtKB-KW"/>
</dbReference>
<evidence type="ECO:0000256" key="1">
    <source>
        <dbReference type="SAM" id="SignalP"/>
    </source>
</evidence>
<sequence length="235" mass="25765">MKTLLLLCLLPAFLACSGQGPAVQIVGKTTAGGNQYSLFYPQGTAIQITTTRPDAANSRYQLSVAAAYTDLDTDQPLDLLVSNGRELQPRPKVGFLDGMLMLVNDSLAITRIPEQSQFRAAAARMQRQSGTLLLQELLVQEGRSVHAAGGSAFQRRALVELADHRFVVAESVGDDLTLKQFGDDLRELGARNALYLDMGDWDEGWYKTGGRVVKLGHRRTETARQSNWLVMGQLD</sequence>
<keyword evidence="3" id="KW-0378">Hydrolase</keyword>
<keyword evidence="3" id="KW-0326">Glycosidase</keyword>
<dbReference type="Pfam" id="PF09992">
    <property type="entry name" value="NAGPA"/>
    <property type="match status" value="1"/>
</dbReference>
<dbReference type="InterPro" id="IPR018711">
    <property type="entry name" value="NAGPA"/>
</dbReference>
<feature type="signal peptide" evidence="1">
    <location>
        <begin position="1"/>
        <end position="22"/>
    </location>
</feature>
<protein>
    <submittedName>
        <fullName evidence="3">Phosphodiester glycosidase family protein</fullName>
    </submittedName>
</protein>
<keyword evidence="1" id="KW-0732">Signal</keyword>
<dbReference type="PROSITE" id="PS51257">
    <property type="entry name" value="PROKAR_LIPOPROTEIN"/>
    <property type="match status" value="1"/>
</dbReference>
<keyword evidence="4" id="KW-1185">Reference proteome</keyword>
<reference evidence="3 4" key="1">
    <citation type="submission" date="2022-03" db="EMBL/GenBank/DDBJ databases">
        <title>Hymenobactersp. isolated from the air.</title>
        <authorList>
            <person name="Won M."/>
            <person name="Kwon S.-W."/>
        </authorList>
    </citation>
    <scope>NUCLEOTIDE SEQUENCE [LARGE SCALE GENOMIC DNA]</scope>
    <source>
        <strain evidence="3 4">KACC 22596</strain>
    </source>
</reference>
<organism evidence="3 4">
    <name type="scientific">Hymenobacter monticola</name>
    <dbReference type="NCBI Taxonomy" id="1705399"/>
    <lineage>
        <taxon>Bacteria</taxon>
        <taxon>Pseudomonadati</taxon>
        <taxon>Bacteroidota</taxon>
        <taxon>Cytophagia</taxon>
        <taxon>Cytophagales</taxon>
        <taxon>Hymenobacteraceae</taxon>
        <taxon>Hymenobacter</taxon>
    </lineage>
</organism>
<evidence type="ECO:0000313" key="4">
    <source>
        <dbReference type="Proteomes" id="UP000831390"/>
    </source>
</evidence>
<dbReference type="EMBL" id="CP094534">
    <property type="protein sequence ID" value="UOE32598.1"/>
    <property type="molecule type" value="Genomic_DNA"/>
</dbReference>
<evidence type="ECO:0000259" key="2">
    <source>
        <dbReference type="Pfam" id="PF09992"/>
    </source>
</evidence>
<feature type="domain" description="Phosphodiester glycosidase" evidence="2">
    <location>
        <begin position="61"/>
        <end position="197"/>
    </location>
</feature>
<dbReference type="RefSeq" id="WP_243511467.1">
    <property type="nucleotide sequence ID" value="NZ_CP094534.1"/>
</dbReference>